<dbReference type="SUPFAM" id="SSF51735">
    <property type="entry name" value="NAD(P)-binding Rossmann-fold domains"/>
    <property type="match status" value="1"/>
</dbReference>
<dbReference type="Pfam" id="PF13561">
    <property type="entry name" value="adh_short_C2"/>
    <property type="match status" value="1"/>
</dbReference>
<protein>
    <submittedName>
        <fullName evidence="3">Short-chain dehydrogenase/reductase</fullName>
    </submittedName>
</protein>
<dbReference type="PRINTS" id="PR00081">
    <property type="entry name" value="GDHRDH"/>
</dbReference>
<dbReference type="EMBL" id="AP011732">
    <property type="protein sequence ID" value="BAL55920.1"/>
    <property type="molecule type" value="Genomic_DNA"/>
</dbReference>
<reference evidence="3" key="2">
    <citation type="journal article" date="2012" name="PLoS ONE">
        <title>A Deeply Branching Thermophilic Bacterium with an Ancient Acetyl-CoA Pathway Dominates a Subsurface Ecosystem.</title>
        <authorList>
            <person name="Takami H."/>
            <person name="Noguchi H."/>
            <person name="Takaki Y."/>
            <person name="Uchiyama I."/>
            <person name="Toyoda A."/>
            <person name="Nishi S."/>
            <person name="Chee G.-J."/>
            <person name="Arai W."/>
            <person name="Nunoura T."/>
            <person name="Itoh T."/>
            <person name="Hattori M."/>
            <person name="Takai K."/>
        </authorList>
    </citation>
    <scope>NUCLEOTIDE SEQUENCE</scope>
</reference>
<dbReference type="PANTHER" id="PTHR42760:SF133">
    <property type="entry name" value="3-OXOACYL-[ACYL-CARRIER-PROTEIN] REDUCTASE"/>
    <property type="match status" value="1"/>
</dbReference>
<name>H5SID4_9CHLR</name>
<reference evidence="3" key="1">
    <citation type="journal article" date="2005" name="Environ. Microbiol.">
        <title>Genetic and functional properties of uncultivated thermophilic crenarchaeotes from a subsurface gold mine as revealed by analysis of genome fragments.</title>
        <authorList>
            <person name="Nunoura T."/>
            <person name="Hirayama H."/>
            <person name="Takami H."/>
            <person name="Oida H."/>
            <person name="Nishi S."/>
            <person name="Shimamura S."/>
            <person name="Suzuki Y."/>
            <person name="Inagaki F."/>
            <person name="Takai K."/>
            <person name="Nealson K.H."/>
            <person name="Horikoshi K."/>
        </authorList>
    </citation>
    <scope>NUCLEOTIDE SEQUENCE</scope>
</reference>
<dbReference type="FunFam" id="3.40.50.720:FF:000084">
    <property type="entry name" value="Short-chain dehydrogenase reductase"/>
    <property type="match status" value="1"/>
</dbReference>
<evidence type="ECO:0000256" key="1">
    <source>
        <dbReference type="ARBA" id="ARBA00006484"/>
    </source>
</evidence>
<comment type="similarity">
    <text evidence="1">Belongs to the short-chain dehydrogenases/reductases (SDR) family.</text>
</comment>
<dbReference type="GO" id="GO:0016616">
    <property type="term" value="F:oxidoreductase activity, acting on the CH-OH group of donors, NAD or NADP as acceptor"/>
    <property type="evidence" value="ECO:0007669"/>
    <property type="project" value="TreeGrafter"/>
</dbReference>
<dbReference type="Gene3D" id="3.40.50.720">
    <property type="entry name" value="NAD(P)-binding Rossmann-like Domain"/>
    <property type="match status" value="1"/>
</dbReference>
<dbReference type="NCBIfam" id="NF005559">
    <property type="entry name" value="PRK07231.1"/>
    <property type="match status" value="1"/>
</dbReference>
<evidence type="ECO:0000313" key="3">
    <source>
        <dbReference type="EMBL" id="BAL55920.1"/>
    </source>
</evidence>
<organism evidence="3">
    <name type="scientific">uncultured Chloroflexota bacterium</name>
    <dbReference type="NCBI Taxonomy" id="166587"/>
    <lineage>
        <taxon>Bacteria</taxon>
        <taxon>Bacillati</taxon>
        <taxon>Chloroflexota</taxon>
        <taxon>environmental samples</taxon>
    </lineage>
</organism>
<dbReference type="InterPro" id="IPR002347">
    <property type="entry name" value="SDR_fam"/>
</dbReference>
<dbReference type="PANTHER" id="PTHR42760">
    <property type="entry name" value="SHORT-CHAIN DEHYDROGENASES/REDUCTASES FAMILY MEMBER"/>
    <property type="match status" value="1"/>
</dbReference>
<accession>H5SID4</accession>
<dbReference type="PRINTS" id="PR00080">
    <property type="entry name" value="SDRFAMILY"/>
</dbReference>
<dbReference type="InterPro" id="IPR036291">
    <property type="entry name" value="NAD(P)-bd_dom_sf"/>
</dbReference>
<gene>
    <name evidence="3" type="ORF">HGMM_F32G01C30</name>
</gene>
<sequence>MLLAGKTVVITGAATGIGKAIAQRLAREGAWVAITDLNKAGAEEVAEALRQEGAQAVGLRLDVTNPEEIAAAIRRVLELRPRLDIWINNAGVSTMNRFIELSEQEWDFNMNVNAKGTFLCSQQAARQMISQQPDSEGLRGKIINIASMAGKRGNAPFLAHYVASKFAVIGLTQAMAGELAPFSILVNAVCPGYVRTSMQEREAGWEAKLRNLSTDEVLQLYISDTPLRRLETPEDVAGVVFFLASSDANFITGEAINVNGGAWMD</sequence>
<evidence type="ECO:0000256" key="2">
    <source>
        <dbReference type="ARBA" id="ARBA00023002"/>
    </source>
</evidence>
<keyword evidence="2" id="KW-0560">Oxidoreductase</keyword>
<proteinExistence type="inferred from homology"/>
<dbReference type="AlphaFoldDB" id="H5SID4"/>